<evidence type="ECO:0000313" key="1">
    <source>
        <dbReference type="EMBL" id="KAI3684509.1"/>
    </source>
</evidence>
<protein>
    <submittedName>
        <fullName evidence="1">Uncharacterized protein</fullName>
    </submittedName>
</protein>
<reference evidence="2" key="1">
    <citation type="journal article" date="2022" name="Mol. Ecol. Resour.">
        <title>The genomes of chicory, endive, great burdock and yacon provide insights into Asteraceae palaeo-polyploidization history and plant inulin production.</title>
        <authorList>
            <person name="Fan W."/>
            <person name="Wang S."/>
            <person name="Wang H."/>
            <person name="Wang A."/>
            <person name="Jiang F."/>
            <person name="Liu H."/>
            <person name="Zhao H."/>
            <person name="Xu D."/>
            <person name="Zhang Y."/>
        </authorList>
    </citation>
    <scope>NUCLEOTIDE SEQUENCE [LARGE SCALE GENOMIC DNA]</scope>
    <source>
        <strain evidence="2">cv. Niubang</strain>
    </source>
</reference>
<name>A0ACB8YFI2_ARCLA</name>
<dbReference type="Proteomes" id="UP001055879">
    <property type="component" value="Linkage Group LG12"/>
</dbReference>
<keyword evidence="2" id="KW-1185">Reference proteome</keyword>
<gene>
    <name evidence="1" type="ORF">L6452_33733</name>
</gene>
<accession>A0ACB8YFI2</accession>
<sequence length="92" mass="10693">MLYMQNKRLEPGCGTVITRCPALHRYPLVCSNLSTRKPERVWFFVESTCISHNSSNSRLLLHNFSSRDRKIAFTAFDAMNHLSIQVLSVMYR</sequence>
<reference evidence="1 2" key="2">
    <citation type="journal article" date="2022" name="Mol. Ecol. Resour.">
        <title>The genomes of chicory, endive, great burdock and yacon provide insights into Asteraceae paleo-polyploidization history and plant inulin production.</title>
        <authorList>
            <person name="Fan W."/>
            <person name="Wang S."/>
            <person name="Wang H."/>
            <person name="Wang A."/>
            <person name="Jiang F."/>
            <person name="Liu H."/>
            <person name="Zhao H."/>
            <person name="Xu D."/>
            <person name="Zhang Y."/>
        </authorList>
    </citation>
    <scope>NUCLEOTIDE SEQUENCE [LARGE SCALE GENOMIC DNA]</scope>
    <source>
        <strain evidence="2">cv. Niubang</strain>
    </source>
</reference>
<evidence type="ECO:0000313" key="2">
    <source>
        <dbReference type="Proteomes" id="UP001055879"/>
    </source>
</evidence>
<comment type="caution">
    <text evidence="1">The sequence shown here is derived from an EMBL/GenBank/DDBJ whole genome shotgun (WGS) entry which is preliminary data.</text>
</comment>
<organism evidence="1 2">
    <name type="scientific">Arctium lappa</name>
    <name type="common">Greater burdock</name>
    <name type="synonym">Lappa major</name>
    <dbReference type="NCBI Taxonomy" id="4217"/>
    <lineage>
        <taxon>Eukaryota</taxon>
        <taxon>Viridiplantae</taxon>
        <taxon>Streptophyta</taxon>
        <taxon>Embryophyta</taxon>
        <taxon>Tracheophyta</taxon>
        <taxon>Spermatophyta</taxon>
        <taxon>Magnoliopsida</taxon>
        <taxon>eudicotyledons</taxon>
        <taxon>Gunneridae</taxon>
        <taxon>Pentapetalae</taxon>
        <taxon>asterids</taxon>
        <taxon>campanulids</taxon>
        <taxon>Asterales</taxon>
        <taxon>Asteraceae</taxon>
        <taxon>Carduoideae</taxon>
        <taxon>Cardueae</taxon>
        <taxon>Arctiinae</taxon>
        <taxon>Arctium</taxon>
    </lineage>
</organism>
<proteinExistence type="predicted"/>
<dbReference type="EMBL" id="CM042058">
    <property type="protein sequence ID" value="KAI3684509.1"/>
    <property type="molecule type" value="Genomic_DNA"/>
</dbReference>